<evidence type="ECO:0000259" key="5">
    <source>
        <dbReference type="Pfam" id="PF17389"/>
    </source>
</evidence>
<dbReference type="EC" id="3.2.1.40" evidence="2"/>
<dbReference type="Gene3D" id="2.60.420.10">
    <property type="entry name" value="Maltose phosphorylase, domain 3"/>
    <property type="match status" value="1"/>
</dbReference>
<dbReference type="InterPro" id="IPR035398">
    <property type="entry name" value="Bac_rhamnosid_C"/>
</dbReference>
<dbReference type="Pfam" id="PF17390">
    <property type="entry name" value="Bac_rhamnosid_C"/>
    <property type="match status" value="1"/>
</dbReference>
<gene>
    <name evidence="7" type="ORF">GCM10023231_30080</name>
</gene>
<proteinExistence type="predicted"/>
<dbReference type="InterPro" id="IPR008928">
    <property type="entry name" value="6-hairpin_glycosidase_sf"/>
</dbReference>
<dbReference type="RefSeq" id="WP_345232672.1">
    <property type="nucleotide sequence ID" value="NZ_BAABIQ010000040.1"/>
</dbReference>
<evidence type="ECO:0000259" key="6">
    <source>
        <dbReference type="Pfam" id="PF17390"/>
    </source>
</evidence>
<dbReference type="InterPro" id="IPR035396">
    <property type="entry name" value="Bac_rhamnosid6H"/>
</dbReference>
<evidence type="ECO:0000256" key="4">
    <source>
        <dbReference type="SAM" id="SignalP"/>
    </source>
</evidence>
<dbReference type="PANTHER" id="PTHR33307">
    <property type="entry name" value="ALPHA-RHAMNOSIDASE (EUROFUNG)"/>
    <property type="match status" value="1"/>
</dbReference>
<feature type="domain" description="Alpha-L-rhamnosidase C-terminal" evidence="6">
    <location>
        <begin position="657"/>
        <end position="725"/>
    </location>
</feature>
<sequence length="761" mass="85960">MHKILRLILPFLWYTTTLAQTPAVNHSLVPVGLRCDLLAFSDYQSVNGYPVPSQWNKTAFEQTQSVHLLSKMPAFSWEIASKGENIMQQAYRLLVADNPDSLAANKGTIWDSGKIRASASTAVDYKGPALEEQKCYYWKVKVWDTSGEESPYSKPVVFYTGKTLVDYQTVRYPLAKTDTYPKTMRQGTGLVFADFGKDAFGQLKLTLACHTEDDTVLVHFGEALTSDGRINRQPGGTIRYRNYRLPLKQGIHTYQIRFHPDKRNTGSTAVLMPDYIGEVLPFRYIELEGYAGKLTKENVVRSVVNYPFNDEAAFFESSDSVLNKIWELCKYSVKATTFAGVYVDGDRERIPYEADAYINQLCHYAVDKEYSLARYSHEYLIKHATWPTEWILQSVLMATNDYLYTGDLRSARKYYADLKAKTLTALEEANGLISTTTGKQHTDFLRSIHFNGEALKDIVDWPHSGILGLGKDDVGETDGFVFTDYNAVVNAYYYKALRGMAELSKALGYQQEASDYGRKAERVYQVFQKQFFDPKQKIYRDGIGTNHASLHTNMFALAFELVPEKYKSTVLAFVRSRGLACSVYGSQFLMDAIYNADDGDYGLSLLTDTAQRSWYNMIREGSTITMEAWGNQYKPNQDWNHVWGAVPANIIPRKLMGVEPLKPGWDHFQIKPQIGNLQYARIKVPTIKGAIEVDCQQSDSQFFIEAKIPANTKADLWIPAKQVKGKIKVQVNGKQQAANAVNGWIKLLALGSGNYQIAVAN</sequence>
<dbReference type="InterPro" id="IPR012341">
    <property type="entry name" value="6hp_glycosidase-like_sf"/>
</dbReference>
<dbReference type="SUPFAM" id="SSF48208">
    <property type="entry name" value="Six-hairpin glycosidases"/>
    <property type="match status" value="1"/>
</dbReference>
<dbReference type="Gene3D" id="2.60.40.10">
    <property type="entry name" value="Immunoglobulins"/>
    <property type="match status" value="1"/>
</dbReference>
<name>A0ABP9BRT6_9SPHI</name>
<dbReference type="InterPro" id="IPR013783">
    <property type="entry name" value="Ig-like_fold"/>
</dbReference>
<evidence type="ECO:0000313" key="8">
    <source>
        <dbReference type="Proteomes" id="UP001501411"/>
    </source>
</evidence>
<keyword evidence="4" id="KW-0732">Signal</keyword>
<evidence type="ECO:0000256" key="2">
    <source>
        <dbReference type="ARBA" id="ARBA00012652"/>
    </source>
</evidence>
<accession>A0ABP9BRT6</accession>
<organism evidence="7 8">
    <name type="scientific">Olivibacter ginsenosidimutans</name>
    <dbReference type="NCBI Taxonomy" id="1176537"/>
    <lineage>
        <taxon>Bacteria</taxon>
        <taxon>Pseudomonadati</taxon>
        <taxon>Bacteroidota</taxon>
        <taxon>Sphingobacteriia</taxon>
        <taxon>Sphingobacteriales</taxon>
        <taxon>Sphingobacteriaceae</taxon>
        <taxon>Olivibacter</taxon>
    </lineage>
</organism>
<evidence type="ECO:0000313" key="7">
    <source>
        <dbReference type="EMBL" id="GAA4799279.1"/>
    </source>
</evidence>
<dbReference type="PANTHER" id="PTHR33307:SF6">
    <property type="entry name" value="ALPHA-RHAMNOSIDASE (EUROFUNG)-RELATED"/>
    <property type="match status" value="1"/>
</dbReference>
<dbReference type="Pfam" id="PF25788">
    <property type="entry name" value="Ig_Rha78A_N"/>
    <property type="match status" value="1"/>
</dbReference>
<keyword evidence="8" id="KW-1185">Reference proteome</keyword>
<feature type="domain" description="Alpha-L-rhamnosidase six-hairpin glycosidase" evidence="5">
    <location>
        <begin position="311"/>
        <end position="653"/>
    </location>
</feature>
<feature type="chain" id="PRO_5045038931" description="alpha-L-rhamnosidase" evidence="4">
    <location>
        <begin position="20"/>
        <end position="761"/>
    </location>
</feature>
<comment type="catalytic activity">
    <reaction evidence="1">
        <text>Hydrolysis of terminal non-reducing alpha-L-rhamnose residues in alpha-L-rhamnosides.</text>
        <dbReference type="EC" id="3.2.1.40"/>
    </reaction>
</comment>
<dbReference type="Gene3D" id="2.60.120.260">
    <property type="entry name" value="Galactose-binding domain-like"/>
    <property type="match status" value="1"/>
</dbReference>
<reference evidence="8" key="1">
    <citation type="journal article" date="2019" name="Int. J. Syst. Evol. Microbiol.">
        <title>The Global Catalogue of Microorganisms (GCM) 10K type strain sequencing project: providing services to taxonomists for standard genome sequencing and annotation.</title>
        <authorList>
            <consortium name="The Broad Institute Genomics Platform"/>
            <consortium name="The Broad Institute Genome Sequencing Center for Infectious Disease"/>
            <person name="Wu L."/>
            <person name="Ma J."/>
        </authorList>
    </citation>
    <scope>NUCLEOTIDE SEQUENCE [LARGE SCALE GENOMIC DNA]</scope>
    <source>
        <strain evidence="8">JCM 18200</strain>
    </source>
</reference>
<dbReference type="Proteomes" id="UP001501411">
    <property type="component" value="Unassembled WGS sequence"/>
</dbReference>
<dbReference type="InterPro" id="IPR016007">
    <property type="entry name" value="Alpha_rhamnosid"/>
</dbReference>
<evidence type="ECO:0000256" key="3">
    <source>
        <dbReference type="ARBA" id="ARBA00022801"/>
    </source>
</evidence>
<comment type="caution">
    <text evidence="7">The sequence shown here is derived from an EMBL/GenBank/DDBJ whole genome shotgun (WGS) entry which is preliminary data.</text>
</comment>
<protein>
    <recommendedName>
        <fullName evidence="2">alpha-L-rhamnosidase</fullName>
        <ecNumber evidence="2">3.2.1.40</ecNumber>
    </recommendedName>
</protein>
<dbReference type="Pfam" id="PF17389">
    <property type="entry name" value="Bac_rhamnosid6H"/>
    <property type="match status" value="1"/>
</dbReference>
<evidence type="ECO:0000256" key="1">
    <source>
        <dbReference type="ARBA" id="ARBA00001445"/>
    </source>
</evidence>
<keyword evidence="3" id="KW-0378">Hydrolase</keyword>
<feature type="signal peptide" evidence="4">
    <location>
        <begin position="1"/>
        <end position="19"/>
    </location>
</feature>
<dbReference type="Gene3D" id="1.50.10.10">
    <property type="match status" value="1"/>
</dbReference>
<dbReference type="EMBL" id="BAABIQ010000040">
    <property type="protein sequence ID" value="GAA4799279.1"/>
    <property type="molecule type" value="Genomic_DNA"/>
</dbReference>